<comment type="caution">
    <text evidence="2">The sequence shown here is derived from an EMBL/GenBank/DDBJ whole genome shotgun (WGS) entry which is preliminary data.</text>
</comment>
<protein>
    <submittedName>
        <fullName evidence="2">Glycosyltransferase family 25 protein</fullName>
    </submittedName>
</protein>
<dbReference type="Pfam" id="PF01755">
    <property type="entry name" value="Glyco_transf_25"/>
    <property type="match status" value="1"/>
</dbReference>
<gene>
    <name evidence="2" type="ORF">RM573_08340</name>
</gene>
<dbReference type="CDD" id="cd06532">
    <property type="entry name" value="Glyco_transf_25"/>
    <property type="match status" value="1"/>
</dbReference>
<evidence type="ECO:0000259" key="1">
    <source>
        <dbReference type="Pfam" id="PF01755"/>
    </source>
</evidence>
<evidence type="ECO:0000313" key="2">
    <source>
        <dbReference type="EMBL" id="MDT0603602.1"/>
    </source>
</evidence>
<keyword evidence="3" id="KW-1185">Reference proteome</keyword>
<name>A0ABU3A231_9GAMM</name>
<evidence type="ECO:0000313" key="3">
    <source>
        <dbReference type="Proteomes" id="UP001266357"/>
    </source>
</evidence>
<organism evidence="2 3">
    <name type="scientific">Thalassotalea castellviae</name>
    <dbReference type="NCBI Taxonomy" id="3075612"/>
    <lineage>
        <taxon>Bacteria</taxon>
        <taxon>Pseudomonadati</taxon>
        <taxon>Pseudomonadota</taxon>
        <taxon>Gammaproteobacteria</taxon>
        <taxon>Alteromonadales</taxon>
        <taxon>Colwelliaceae</taxon>
        <taxon>Thalassotalea</taxon>
    </lineage>
</organism>
<dbReference type="RefSeq" id="WP_311580055.1">
    <property type="nucleotide sequence ID" value="NZ_JAVRIF010000003.1"/>
</dbReference>
<accession>A0ABU3A231</accession>
<feature type="domain" description="Glycosyl transferase family 25" evidence="1">
    <location>
        <begin position="8"/>
        <end position="180"/>
    </location>
</feature>
<dbReference type="InterPro" id="IPR002654">
    <property type="entry name" value="Glyco_trans_25"/>
</dbReference>
<dbReference type="Proteomes" id="UP001266357">
    <property type="component" value="Unassembled WGS sequence"/>
</dbReference>
<sequence length="247" mass="28744">MHINNSCPVYIINLDCAQDRMANMHEQLINLNIDYTRISAVKGVDLSEAEINHVYSSTLNKQYFRAGLSLGEIGCYMSHRNVWRKMVAENIAYAVILEDDMLLTPQFREIFQYSDTFKHYDLIKLADNRDHQPKHKKQLGDDFELINFTKIPNCATGYTLSLAGAKKLLAREKFYRPVDIDMQFCRELNLSVFGLRPYPITENKNMVSNIVTLNGGFHGKKSTSFIRNIKYRVHLWWHRKNYISGVL</sequence>
<dbReference type="EMBL" id="JAVRIF010000003">
    <property type="protein sequence ID" value="MDT0603602.1"/>
    <property type="molecule type" value="Genomic_DNA"/>
</dbReference>
<proteinExistence type="predicted"/>
<reference evidence="2 3" key="1">
    <citation type="submission" date="2023-09" db="EMBL/GenBank/DDBJ databases">
        <authorList>
            <person name="Rey-Velasco X."/>
        </authorList>
    </citation>
    <scope>NUCLEOTIDE SEQUENCE [LARGE SCALE GENOMIC DNA]</scope>
    <source>
        <strain evidence="2 3">W431</strain>
    </source>
</reference>